<dbReference type="SUPFAM" id="SSF48726">
    <property type="entry name" value="Immunoglobulin"/>
    <property type="match status" value="1"/>
</dbReference>
<name>A0A7R9EWP7_9NEOP</name>
<dbReference type="InterPro" id="IPR036179">
    <property type="entry name" value="Ig-like_dom_sf"/>
</dbReference>
<dbReference type="InterPro" id="IPR013783">
    <property type="entry name" value="Ig-like_fold"/>
</dbReference>
<dbReference type="EMBL" id="OD565712">
    <property type="protein sequence ID" value="CAD7442430.1"/>
    <property type="molecule type" value="Genomic_DNA"/>
</dbReference>
<protein>
    <submittedName>
        <fullName evidence="1">Uncharacterized protein</fullName>
    </submittedName>
</protein>
<evidence type="ECO:0000313" key="1">
    <source>
        <dbReference type="EMBL" id="CAD7442430.1"/>
    </source>
</evidence>
<sequence>MLNFSDYVPDGKYHMLPSGELLIRRVDESDKYRSYQCRAVNRLTGASLLSVGTARFSVTDSRVVSTPRPIDKQVSIHARKDQTVVLPCFAEGNPPPTYKHQRDAPGVPYYYGKETIWTPELLTDHAVRFIVASFECGAVA</sequence>
<accession>A0A7R9EWP7</accession>
<reference evidence="1" key="1">
    <citation type="submission" date="2020-11" db="EMBL/GenBank/DDBJ databases">
        <authorList>
            <person name="Tran Van P."/>
        </authorList>
    </citation>
    <scope>NUCLEOTIDE SEQUENCE</scope>
</reference>
<dbReference type="AlphaFoldDB" id="A0A7R9EWP7"/>
<proteinExistence type="predicted"/>
<organism evidence="1">
    <name type="scientific">Timema bartmani</name>
    <dbReference type="NCBI Taxonomy" id="61472"/>
    <lineage>
        <taxon>Eukaryota</taxon>
        <taxon>Metazoa</taxon>
        <taxon>Ecdysozoa</taxon>
        <taxon>Arthropoda</taxon>
        <taxon>Hexapoda</taxon>
        <taxon>Insecta</taxon>
        <taxon>Pterygota</taxon>
        <taxon>Neoptera</taxon>
        <taxon>Polyneoptera</taxon>
        <taxon>Phasmatodea</taxon>
        <taxon>Timematodea</taxon>
        <taxon>Timematoidea</taxon>
        <taxon>Timematidae</taxon>
        <taxon>Timema</taxon>
    </lineage>
</organism>
<gene>
    <name evidence="1" type="ORF">TBIB3V08_LOCUS4860</name>
</gene>
<dbReference type="Gene3D" id="2.60.40.10">
    <property type="entry name" value="Immunoglobulins"/>
    <property type="match status" value="1"/>
</dbReference>